<comment type="similarity">
    <text evidence="1">Belongs to the transferase hexapeptide repeat family.</text>
</comment>
<reference evidence="9 10" key="1">
    <citation type="submission" date="2018-08" db="EMBL/GenBank/DDBJ databases">
        <title>A genome reference for cultivated species of the human gut microbiota.</title>
        <authorList>
            <person name="Zou Y."/>
            <person name="Xue W."/>
            <person name="Luo G."/>
        </authorList>
    </citation>
    <scope>NUCLEOTIDE SEQUENCE [LARGE SCALE GENOMIC DNA]</scope>
    <source>
        <strain evidence="9 10">AM50-4</strain>
    </source>
</reference>
<dbReference type="Pfam" id="PF25087">
    <property type="entry name" value="GMPPB_C"/>
    <property type="match status" value="1"/>
</dbReference>
<feature type="compositionally biased region" description="Low complexity" evidence="6">
    <location>
        <begin position="253"/>
        <end position="263"/>
    </location>
</feature>
<feature type="domain" description="PglD N-terminal" evidence="7">
    <location>
        <begin position="44"/>
        <end position="121"/>
    </location>
</feature>
<dbReference type="PROSITE" id="PS00101">
    <property type="entry name" value="HEXAPEP_TRANSFERASES"/>
    <property type="match status" value="1"/>
</dbReference>
<evidence type="ECO:0000256" key="2">
    <source>
        <dbReference type="ARBA" id="ARBA00022679"/>
    </source>
</evidence>
<dbReference type="Pfam" id="PF17836">
    <property type="entry name" value="PglD_N"/>
    <property type="match status" value="1"/>
</dbReference>
<dbReference type="InterPro" id="IPR050179">
    <property type="entry name" value="Trans_hexapeptide_repeat"/>
</dbReference>
<feature type="binding site" evidence="5">
    <location>
        <position position="109"/>
    </location>
    <ligand>
        <name>substrate</name>
    </ligand>
</feature>
<dbReference type="PANTHER" id="PTHR43300:SF7">
    <property type="entry name" value="UDP-N-ACETYLBACILLOSAMINE N-ACETYLTRANSFERASE"/>
    <property type="match status" value="1"/>
</dbReference>
<sequence>MLRIVLIGSGYFAERILDIISTLNDCKCLCINAQENQWGEAKTALIGSGDFAEQVADLGRESEIEVVGMFDGNRPKGSLVAGIPVLGNDDDVEPMFKDGVFDAIFICIGYARFDLKQKLYERFVGKVPMATIIHPTAVINPSARIGQNVLISECAIISKDCIIEDNVSIMPAALLSHEAHIGKHCFIAGRTAMAGKVTIGERSFIGLNSSIRDHVTIGHDATVGMGSVVTKDVADFDTVFGNPAKSRNKTRNDMNNNMLNNLTLGGVNS</sequence>
<dbReference type="InterPro" id="IPR020019">
    <property type="entry name" value="AcTrfase_PglD-like"/>
</dbReference>
<feature type="site" description="Increases basicity of active site His" evidence="4">
    <location>
        <position position="178"/>
    </location>
</feature>
<evidence type="ECO:0000256" key="1">
    <source>
        <dbReference type="ARBA" id="ARBA00007274"/>
    </source>
</evidence>
<dbReference type="InterPro" id="IPR041561">
    <property type="entry name" value="PglD_N"/>
</dbReference>
<keyword evidence="2" id="KW-0808">Transferase</keyword>
<dbReference type="PANTHER" id="PTHR43300">
    <property type="entry name" value="ACETYLTRANSFERASE"/>
    <property type="match status" value="1"/>
</dbReference>
<dbReference type="InterPro" id="IPR018357">
    <property type="entry name" value="Hexapep_transf_CS"/>
</dbReference>
<feature type="domain" description="Mannose-1-phosphate guanyltransferase C-terminal" evidence="8">
    <location>
        <begin position="131"/>
        <end position="230"/>
    </location>
</feature>
<dbReference type="EMBL" id="QSEE01000002">
    <property type="protein sequence ID" value="RGZ50931.1"/>
    <property type="molecule type" value="Genomic_DNA"/>
</dbReference>
<name>A0A413NQQ0_BACUN</name>
<dbReference type="CDD" id="cd03360">
    <property type="entry name" value="LbH_AT_putative"/>
    <property type="match status" value="1"/>
</dbReference>
<evidence type="ECO:0000256" key="4">
    <source>
        <dbReference type="PIRSR" id="PIRSR620019-1"/>
    </source>
</evidence>
<dbReference type="GO" id="GO:0016746">
    <property type="term" value="F:acyltransferase activity"/>
    <property type="evidence" value="ECO:0007669"/>
    <property type="project" value="UniProtKB-KW"/>
</dbReference>
<dbReference type="NCBIfam" id="TIGR03570">
    <property type="entry name" value="NeuD_NnaD"/>
    <property type="match status" value="1"/>
</dbReference>
<dbReference type="SUPFAM" id="SSF51161">
    <property type="entry name" value="Trimeric LpxA-like enzymes"/>
    <property type="match status" value="1"/>
</dbReference>
<comment type="caution">
    <text evidence="9">The sequence shown here is derived from an EMBL/GenBank/DDBJ whole genome shotgun (WGS) entry which is preliminary data.</text>
</comment>
<keyword evidence="3" id="KW-0677">Repeat</keyword>
<dbReference type="InterPro" id="IPR056729">
    <property type="entry name" value="GMPPB_C"/>
</dbReference>
<proteinExistence type="inferred from homology"/>
<evidence type="ECO:0000256" key="5">
    <source>
        <dbReference type="PIRSR" id="PIRSR620019-2"/>
    </source>
</evidence>
<dbReference type="Proteomes" id="UP000283684">
    <property type="component" value="Unassembled WGS sequence"/>
</dbReference>
<evidence type="ECO:0000256" key="3">
    <source>
        <dbReference type="ARBA" id="ARBA00022737"/>
    </source>
</evidence>
<organism evidence="9 10">
    <name type="scientific">Bacteroides uniformis</name>
    <dbReference type="NCBI Taxonomy" id="820"/>
    <lineage>
        <taxon>Bacteria</taxon>
        <taxon>Pseudomonadati</taxon>
        <taxon>Bacteroidota</taxon>
        <taxon>Bacteroidia</taxon>
        <taxon>Bacteroidales</taxon>
        <taxon>Bacteroidaceae</taxon>
        <taxon>Bacteroides</taxon>
    </lineage>
</organism>
<dbReference type="Gene3D" id="3.40.50.20">
    <property type="match status" value="1"/>
</dbReference>
<dbReference type="AlphaFoldDB" id="A0A413NQQ0"/>
<gene>
    <name evidence="9" type="ORF">DW988_03750</name>
</gene>
<dbReference type="InterPro" id="IPR011004">
    <property type="entry name" value="Trimer_LpxA-like_sf"/>
</dbReference>
<evidence type="ECO:0000313" key="9">
    <source>
        <dbReference type="EMBL" id="RGZ50931.1"/>
    </source>
</evidence>
<feature type="region of interest" description="Disordered" evidence="6">
    <location>
        <begin position="246"/>
        <end position="269"/>
    </location>
</feature>
<evidence type="ECO:0000259" key="7">
    <source>
        <dbReference type="Pfam" id="PF17836"/>
    </source>
</evidence>
<dbReference type="Gene3D" id="2.160.10.10">
    <property type="entry name" value="Hexapeptide repeat proteins"/>
    <property type="match status" value="1"/>
</dbReference>
<feature type="active site" description="Proton acceptor" evidence="4">
    <location>
        <position position="177"/>
    </location>
</feature>
<protein>
    <submittedName>
        <fullName evidence="9">Uncharacterized protein</fullName>
    </submittedName>
</protein>
<evidence type="ECO:0000259" key="8">
    <source>
        <dbReference type="Pfam" id="PF25087"/>
    </source>
</evidence>
<accession>A0A413NQQ0</accession>
<evidence type="ECO:0000256" key="6">
    <source>
        <dbReference type="SAM" id="MobiDB-lite"/>
    </source>
</evidence>
<evidence type="ECO:0000313" key="10">
    <source>
        <dbReference type="Proteomes" id="UP000283684"/>
    </source>
</evidence>